<comment type="cofactor">
    <cofactor evidence="1">
        <name>Ca(2+)</name>
        <dbReference type="ChEBI" id="CHEBI:29108"/>
    </cofactor>
</comment>
<accession>A0A1T4Q1X9</accession>
<dbReference type="InterPro" id="IPR000917">
    <property type="entry name" value="Sulfatase_N"/>
</dbReference>
<dbReference type="InterPro" id="IPR035874">
    <property type="entry name" value="IDS"/>
</dbReference>
<dbReference type="InterPro" id="IPR017850">
    <property type="entry name" value="Alkaline_phosphatase_core_sf"/>
</dbReference>
<dbReference type="EC" id="3.1.6.6" evidence="9"/>
<dbReference type="EMBL" id="FUWP01000003">
    <property type="protein sequence ID" value="SJZ97537.1"/>
    <property type="molecule type" value="Genomic_DNA"/>
</dbReference>
<feature type="chain" id="PRO_5012707494" evidence="7">
    <location>
        <begin position="30"/>
        <end position="541"/>
    </location>
</feature>
<keyword evidence="6" id="KW-0106">Calcium</keyword>
<dbReference type="PANTHER" id="PTHR45953">
    <property type="entry name" value="IDURONATE 2-SULFATASE"/>
    <property type="match status" value="1"/>
</dbReference>
<dbReference type="RefSeq" id="WP_080173820.1">
    <property type="nucleotide sequence ID" value="NZ_AP024855.1"/>
</dbReference>
<dbReference type="GO" id="GO:0005737">
    <property type="term" value="C:cytoplasm"/>
    <property type="evidence" value="ECO:0007669"/>
    <property type="project" value="TreeGrafter"/>
</dbReference>
<dbReference type="InterPro" id="IPR006311">
    <property type="entry name" value="TAT_signal"/>
</dbReference>
<dbReference type="GO" id="GO:0046872">
    <property type="term" value="F:metal ion binding"/>
    <property type="evidence" value="ECO:0007669"/>
    <property type="project" value="UniProtKB-KW"/>
</dbReference>
<evidence type="ECO:0000313" key="9">
    <source>
        <dbReference type="EMBL" id="SJZ97537.1"/>
    </source>
</evidence>
<name>A0A1T4Q1X9_9GAMM</name>
<dbReference type="Gene3D" id="3.40.720.10">
    <property type="entry name" value="Alkaline Phosphatase, subunit A"/>
    <property type="match status" value="1"/>
</dbReference>
<proteinExistence type="inferred from homology"/>
<dbReference type="CDD" id="cd16030">
    <property type="entry name" value="iduronate-2-sulfatase"/>
    <property type="match status" value="1"/>
</dbReference>
<gene>
    <name evidence="9" type="primary">betC_1</name>
    <name evidence="9" type="ORF">CZ814_00923</name>
</gene>
<protein>
    <submittedName>
        <fullName evidence="9">Choline-sulfatase</fullName>
        <ecNumber evidence="9">3.1.6.6</ecNumber>
    </submittedName>
</protein>
<evidence type="ECO:0000259" key="8">
    <source>
        <dbReference type="Pfam" id="PF00884"/>
    </source>
</evidence>
<evidence type="ECO:0000256" key="7">
    <source>
        <dbReference type="SAM" id="SignalP"/>
    </source>
</evidence>
<evidence type="ECO:0000256" key="4">
    <source>
        <dbReference type="ARBA" id="ARBA00022729"/>
    </source>
</evidence>
<dbReference type="PROSITE" id="PS00523">
    <property type="entry name" value="SULFATASE_1"/>
    <property type="match status" value="1"/>
</dbReference>
<keyword evidence="5 9" id="KW-0378">Hydrolase</keyword>
<evidence type="ECO:0000313" key="10">
    <source>
        <dbReference type="Proteomes" id="UP000191116"/>
    </source>
</evidence>
<comment type="similarity">
    <text evidence="2">Belongs to the sulfatase family.</text>
</comment>
<feature type="domain" description="Sulfatase N-terminal" evidence="8">
    <location>
        <begin position="38"/>
        <end position="418"/>
    </location>
</feature>
<evidence type="ECO:0000256" key="6">
    <source>
        <dbReference type="ARBA" id="ARBA00022837"/>
    </source>
</evidence>
<dbReference type="SUPFAM" id="SSF53649">
    <property type="entry name" value="Alkaline phosphatase-like"/>
    <property type="match status" value="1"/>
</dbReference>
<keyword evidence="3" id="KW-0479">Metal-binding</keyword>
<evidence type="ECO:0000256" key="2">
    <source>
        <dbReference type="ARBA" id="ARBA00008779"/>
    </source>
</evidence>
<dbReference type="InterPro" id="IPR024607">
    <property type="entry name" value="Sulfatase_CS"/>
</dbReference>
<dbReference type="Proteomes" id="UP000191116">
    <property type="component" value="Unassembled WGS sequence"/>
</dbReference>
<sequence length="541" mass="60179">MKVTRRSFIHYAASASVSAAALTSMGVMGQPIAPKKNNVLFIAIDDLNDWIGALGAHPQAKTPNIDRLFHRSTAFINAHCQVPVCGPSRTALLTGMSPTTTGLYTNKELGIKPFAPVAESVLGRSPVLPQHFKNNGYYTMASGKISHHGTADFRHAEQWHEEIPLYVIGSRDAHIFANGYGYGSYGKDDHKYYPFPVGGGQIIQSEHYGPGTPGMSLCSGALERRDIPNGGVMPDEYFADWTVERLKKTYDKPFFMACGFIRPHVPYTAPKEYFDLFPLDDVIVPEIISKEMADIPLYGKALALGIIPNGDAAAVEKINMRKELVQAYLACIAFVDAQVGKLLDTLDASPHAHNTTVIFWGDHGQNFGEHMNYRKQTLWGESTRVPLLISEAGQKQGQICRQAVSLLDVYPTLVEMCGLPKVATNEGISLVPLLRNPNFDRKIPVLTTYGYQCHAIRDQRYTYIRYRDGGEELYDRSVDADEHHNLASDKQYQAIKIKMAQWLPQNDALPFGMKDFDNEGGDFITKILAKFENNGIPEYLQ</sequence>
<dbReference type="GO" id="GO:0004423">
    <property type="term" value="F:iduronate-2-sulfatase activity"/>
    <property type="evidence" value="ECO:0007669"/>
    <property type="project" value="InterPro"/>
</dbReference>
<dbReference type="Pfam" id="PF00884">
    <property type="entry name" value="Sulfatase"/>
    <property type="match status" value="1"/>
</dbReference>
<dbReference type="PROSITE" id="PS51318">
    <property type="entry name" value="TAT"/>
    <property type="match status" value="1"/>
</dbReference>
<evidence type="ECO:0000256" key="1">
    <source>
        <dbReference type="ARBA" id="ARBA00001913"/>
    </source>
</evidence>
<feature type="signal peptide" evidence="7">
    <location>
        <begin position="1"/>
        <end position="29"/>
    </location>
</feature>
<reference evidence="9 10" key="1">
    <citation type="submission" date="2017-02" db="EMBL/GenBank/DDBJ databases">
        <authorList>
            <person name="Peterson S.W."/>
        </authorList>
    </citation>
    <scope>NUCLEOTIDE SEQUENCE [LARGE SCALE GENOMIC DNA]</scope>
    <source>
        <strain evidence="9 10">CECT 9189</strain>
    </source>
</reference>
<dbReference type="GO" id="GO:0047753">
    <property type="term" value="F:choline-sulfatase activity"/>
    <property type="evidence" value="ECO:0007669"/>
    <property type="project" value="UniProtKB-EC"/>
</dbReference>
<dbReference type="AlphaFoldDB" id="A0A1T4Q1X9"/>
<dbReference type="PANTHER" id="PTHR45953:SF1">
    <property type="entry name" value="IDURONATE 2-SULFATASE"/>
    <property type="match status" value="1"/>
</dbReference>
<dbReference type="OrthoDB" id="9803751at2"/>
<keyword evidence="4 7" id="KW-0732">Signal</keyword>
<organism evidence="9 10">
    <name type="scientific">Photobacterium toruni</name>
    <dbReference type="NCBI Taxonomy" id="1935446"/>
    <lineage>
        <taxon>Bacteria</taxon>
        <taxon>Pseudomonadati</taxon>
        <taxon>Pseudomonadota</taxon>
        <taxon>Gammaproteobacteria</taxon>
        <taxon>Vibrionales</taxon>
        <taxon>Vibrionaceae</taxon>
        <taxon>Photobacterium</taxon>
    </lineage>
</organism>
<evidence type="ECO:0000256" key="3">
    <source>
        <dbReference type="ARBA" id="ARBA00022723"/>
    </source>
</evidence>
<evidence type="ECO:0000256" key="5">
    <source>
        <dbReference type="ARBA" id="ARBA00022801"/>
    </source>
</evidence>